<evidence type="ECO:0000256" key="1">
    <source>
        <dbReference type="ARBA" id="ARBA00001470"/>
    </source>
</evidence>
<dbReference type="PANTHER" id="PTHR15108">
    <property type="entry name" value="N-ACYLGLUCOSAMINE-2-EPIMERASE"/>
    <property type="match status" value="1"/>
</dbReference>
<gene>
    <name evidence="5" type="ORF">OLW01_01895</name>
</gene>
<dbReference type="HAMAP" id="MF_00929">
    <property type="entry name" value="Cellobiose_2_epim"/>
    <property type="match status" value="1"/>
</dbReference>
<comment type="similarity">
    <text evidence="4">Belongs to the cellobiose 2-epimerase family.</text>
</comment>
<dbReference type="InterPro" id="IPR012341">
    <property type="entry name" value="6hp_glycosidase-like_sf"/>
</dbReference>
<dbReference type="EC" id="5.1.3.11" evidence="4"/>
<dbReference type="Pfam" id="PF07221">
    <property type="entry name" value="GlcNAc_2-epim"/>
    <property type="match status" value="1"/>
</dbReference>
<name>A0ABY7AQJ2_9ALTE</name>
<comment type="function">
    <text evidence="4">Catalyzes the reversible epimerization of cellobiose to 4-O-beta-D-glucopyranosyl-D-mannose (Glc-Man).</text>
</comment>
<evidence type="ECO:0000256" key="2">
    <source>
        <dbReference type="ARBA" id="ARBA00008558"/>
    </source>
</evidence>
<dbReference type="EMBL" id="CP109965">
    <property type="protein sequence ID" value="WAJ70594.1"/>
    <property type="molecule type" value="Genomic_DNA"/>
</dbReference>
<evidence type="ECO:0000256" key="4">
    <source>
        <dbReference type="HAMAP-Rule" id="MF_00929"/>
    </source>
</evidence>
<comment type="similarity">
    <text evidence="2">Belongs to the N-acylglucosamine 2-epimerase family.</text>
</comment>
<evidence type="ECO:0000313" key="6">
    <source>
        <dbReference type="Proteomes" id="UP001163726"/>
    </source>
</evidence>
<organism evidence="5 6">
    <name type="scientific">Catenovulum adriaticum</name>
    <dbReference type="NCBI Taxonomy" id="2984846"/>
    <lineage>
        <taxon>Bacteria</taxon>
        <taxon>Pseudomonadati</taxon>
        <taxon>Pseudomonadota</taxon>
        <taxon>Gammaproteobacteria</taxon>
        <taxon>Alteromonadales</taxon>
        <taxon>Alteromonadaceae</taxon>
        <taxon>Catenovulum</taxon>
    </lineage>
</organism>
<dbReference type="Gene3D" id="1.50.10.10">
    <property type="match status" value="1"/>
</dbReference>
<dbReference type="RefSeq" id="WP_268074944.1">
    <property type="nucleotide sequence ID" value="NZ_CP109965.1"/>
</dbReference>
<evidence type="ECO:0000313" key="5">
    <source>
        <dbReference type="EMBL" id="WAJ70594.1"/>
    </source>
</evidence>
<dbReference type="InterPro" id="IPR028584">
    <property type="entry name" value="Cellobiose_2_epim"/>
</dbReference>
<reference evidence="5" key="1">
    <citation type="submission" date="2022-10" db="EMBL/GenBank/DDBJ databases">
        <title>Catenovulum adriacola sp. nov. isolated in the Harbour of Susak.</title>
        <authorList>
            <person name="Schoch T."/>
            <person name="Reich S.J."/>
            <person name="Stoeferle S."/>
            <person name="Flaiz M."/>
            <person name="Kazda M."/>
            <person name="Riedel C.U."/>
            <person name="Duerre P."/>
        </authorList>
    </citation>
    <scope>NUCLEOTIDE SEQUENCE</scope>
    <source>
        <strain evidence="5">TS8</strain>
    </source>
</reference>
<dbReference type="InterPro" id="IPR010819">
    <property type="entry name" value="AGE/CE"/>
</dbReference>
<keyword evidence="3 4" id="KW-0413">Isomerase</keyword>
<proteinExistence type="inferred from homology"/>
<comment type="catalytic activity">
    <reaction evidence="1 4">
        <text>D-cellobiose = beta-D-glucosyl-(1-&gt;4)-D-mannopyranose</text>
        <dbReference type="Rhea" id="RHEA:23384"/>
        <dbReference type="ChEBI" id="CHEBI:17057"/>
        <dbReference type="ChEBI" id="CHEBI:47931"/>
        <dbReference type="EC" id="5.1.3.11"/>
    </reaction>
</comment>
<protein>
    <recommendedName>
        <fullName evidence="4">Cellobiose 2-epimerase</fullName>
        <shortName evidence="4">CE</shortName>
        <ecNumber evidence="4">5.1.3.11</ecNumber>
    </recommendedName>
</protein>
<accession>A0ABY7AQJ2</accession>
<dbReference type="Proteomes" id="UP001163726">
    <property type="component" value="Chromosome"/>
</dbReference>
<dbReference type="InterPro" id="IPR008928">
    <property type="entry name" value="6-hairpin_glycosidase_sf"/>
</dbReference>
<evidence type="ECO:0000256" key="3">
    <source>
        <dbReference type="ARBA" id="ARBA00023235"/>
    </source>
</evidence>
<dbReference type="SUPFAM" id="SSF48208">
    <property type="entry name" value="Six-hairpin glycosidases"/>
    <property type="match status" value="1"/>
</dbReference>
<sequence>MSVFSKLEITSLLTEFQQELCNIADWWIDHAIDERNGGFFGQVNADGTGVDTADKGIVMHARVLWFFSEVCHYVDNARYRAAANRAYDYIIQHFDDPEYGGVYWSLNAKGQVNDDKKQTYAQSFAIYGLSAYYKLTGNQAAIDKAYNYFNLLQKHCHDNEKGGYLEAFNRQWGEIGDVRLSEKDDNFPKTQNTHLHVMEAFATLHMVKPTAESALGLSRVIEFFDQIIVDKSNKHLRLFMDMDWQDHSKAYSYGHDIECSWLLYEALVALNDPFLMKRVKPLVLDMAATTLAEGMGDLGQVCDEFEILPKRKHQESCWWVQAEAMVGFLYAYQLTEQSEYWDAFLNIWAFINEFHIDSEHGEWHWMATRDQDSNYSTYKAGFWKAPYHNGRAMMEIIKLLNGGGE</sequence>
<keyword evidence="6" id="KW-1185">Reference proteome</keyword>